<comment type="caution">
    <text evidence="2">The sequence shown here is derived from an EMBL/GenBank/DDBJ whole genome shotgun (WGS) entry which is preliminary data.</text>
</comment>
<organism evidence="2 3">
    <name type="scientific">Mycobacterium branderi</name>
    <dbReference type="NCBI Taxonomy" id="43348"/>
    <lineage>
        <taxon>Bacteria</taxon>
        <taxon>Bacillati</taxon>
        <taxon>Actinomycetota</taxon>
        <taxon>Actinomycetes</taxon>
        <taxon>Mycobacteriales</taxon>
        <taxon>Mycobacteriaceae</taxon>
        <taxon>Mycobacterium</taxon>
    </lineage>
</organism>
<evidence type="ECO:0008006" key="4">
    <source>
        <dbReference type="Google" id="ProtNLM"/>
    </source>
</evidence>
<dbReference type="Proteomes" id="UP000192441">
    <property type="component" value="Unassembled WGS sequence"/>
</dbReference>
<protein>
    <recommendedName>
        <fullName evidence="4">Transmembrane protein</fullName>
    </recommendedName>
</protein>
<evidence type="ECO:0000313" key="3">
    <source>
        <dbReference type="Proteomes" id="UP000192441"/>
    </source>
</evidence>
<gene>
    <name evidence="2" type="ORF">BST20_09475</name>
</gene>
<keyword evidence="1" id="KW-0812">Transmembrane</keyword>
<feature type="transmembrane region" description="Helical" evidence="1">
    <location>
        <begin position="334"/>
        <end position="352"/>
    </location>
</feature>
<proteinExistence type="predicted"/>
<sequence>MVAGQLAIRAVLAFRGYFYWDDLILIGRAGTHHLLSPSYLFDDHDGHVMPAAYLVAGAITRLAPLDWTGPAISLVVLQLLASLALLRALHLILGWRPVLLIPLTFALFTPLGITGFAWWAAALNSLPMLAALAWVCGDAVLLVRTGNQRYAVTGVLVYLGGLLFFEKAAVIPFVAFAVAALLCHVRGEHALGTVWRRGVRLWTASLALTAAWIAVYLVVVDQQRWSTDLAMTWDLLRRSVTHGIVPGLAGGPWAWDRWAPASPWAVPPLAVRLLGWLVLGSALAVTLVRKQRIAPVWLTAAGYAVACQVPIYLMRSSRFTALELAQTLRYFPDLVVVLALLAAVGFCAPNRPSSRWLDASTPRMVATTALAVLFVASSLYSTATFLTSWRDNPAQPYLQNAQRSLPGATAPLLDQEVDPLVLGRVAWPENLASHMFALLRNRPEFAAATTQLRMLDSSGRLVDARVAWIRTIAVGPAPQCGYLVQPDMPVSLALDGPLLPADWTAEVNYLANSDGSMTMSLSEGAHVKVAVHPGLNRVYVRLPGAGNAISVRADTAALSVCIASGPVGYVVPA</sequence>
<reference evidence="2 3" key="1">
    <citation type="submission" date="2016-12" db="EMBL/GenBank/DDBJ databases">
        <title>The new phylogeny of genus Mycobacterium.</title>
        <authorList>
            <person name="Tortoli E."/>
            <person name="Trovato A."/>
            <person name="Cirillo D.M."/>
        </authorList>
    </citation>
    <scope>NUCLEOTIDE SEQUENCE [LARGE SCALE GENOMIC DNA]</scope>
    <source>
        <strain evidence="2 3">DSM 44624</strain>
    </source>
</reference>
<keyword evidence="1" id="KW-1133">Transmembrane helix</keyword>
<feature type="transmembrane region" description="Helical" evidence="1">
    <location>
        <begin position="295"/>
        <end position="314"/>
    </location>
</feature>
<name>A0AA91LYZ0_9MYCO</name>
<keyword evidence="1" id="KW-0472">Membrane</keyword>
<feature type="transmembrane region" description="Helical" evidence="1">
    <location>
        <begin position="98"/>
        <end position="120"/>
    </location>
</feature>
<dbReference type="EMBL" id="MVHM01000003">
    <property type="protein sequence ID" value="ORA39778.1"/>
    <property type="molecule type" value="Genomic_DNA"/>
</dbReference>
<feature type="transmembrane region" description="Helical" evidence="1">
    <location>
        <begin position="199"/>
        <end position="219"/>
    </location>
</feature>
<feature type="transmembrane region" description="Helical" evidence="1">
    <location>
        <begin position="269"/>
        <end position="288"/>
    </location>
</feature>
<dbReference type="AlphaFoldDB" id="A0AA91LYZ0"/>
<evidence type="ECO:0000256" key="1">
    <source>
        <dbReference type="SAM" id="Phobius"/>
    </source>
</evidence>
<evidence type="ECO:0000313" key="2">
    <source>
        <dbReference type="EMBL" id="ORA39778.1"/>
    </source>
</evidence>
<feature type="transmembrane region" description="Helical" evidence="1">
    <location>
        <begin position="126"/>
        <end position="143"/>
    </location>
</feature>
<feature type="transmembrane region" description="Helical" evidence="1">
    <location>
        <begin position="67"/>
        <end position="86"/>
    </location>
</feature>
<accession>A0AA91LYZ0</accession>
<feature type="transmembrane region" description="Helical" evidence="1">
    <location>
        <begin position="364"/>
        <end position="389"/>
    </location>
</feature>